<sequence length="175" mass="20626">MDLKKELDMRSKLMFISRNLKIFEKISVIFFVSDKPHLGSKVMEILLATDSKALQNKAFFTWAKKQTLFSSTDWCERFAEILFIIQNHRLVKYLGLCEELNRSQTAQIIDSIKKENNSDELKISNYKYLERFILELCKRDIISIDMDKKINLDVIIKHLEPLNVSRITMDIKESC</sequence>
<reference evidence="2" key="1">
    <citation type="journal article" date="2024" name="Gigascience">
        <title>Chromosome-level genome of the poultry shaft louse Menopon gallinae provides insight into the host-switching and adaptive evolution of parasitic lice.</title>
        <authorList>
            <person name="Xu Y."/>
            <person name="Ma L."/>
            <person name="Liu S."/>
            <person name="Liang Y."/>
            <person name="Liu Q."/>
            <person name="He Z."/>
            <person name="Tian L."/>
            <person name="Duan Y."/>
            <person name="Cai W."/>
            <person name="Li H."/>
            <person name="Song F."/>
        </authorList>
    </citation>
    <scope>NUCLEOTIDE SEQUENCE</scope>
    <source>
        <strain evidence="2">Cailab_2023a</strain>
    </source>
</reference>
<comment type="caution">
    <text evidence="2">The sequence shown here is derived from an EMBL/GenBank/DDBJ whole genome shotgun (WGS) entry which is preliminary data.</text>
</comment>
<name>A0AAW2I2D0_9NEOP</name>
<dbReference type="EMBL" id="JARGDH010000002">
    <property type="protein sequence ID" value="KAL0276053.1"/>
    <property type="molecule type" value="Genomic_DNA"/>
</dbReference>
<evidence type="ECO:0000313" key="2">
    <source>
        <dbReference type="EMBL" id="KAL0276053.1"/>
    </source>
</evidence>
<protein>
    <recommendedName>
        <fullName evidence="1">Caspase-8 N-terminal domain-containing protein</fullName>
    </recommendedName>
</protein>
<gene>
    <name evidence="2" type="ORF">PYX00_003718</name>
</gene>
<organism evidence="2">
    <name type="scientific">Menopon gallinae</name>
    <name type="common">poultry shaft louse</name>
    <dbReference type="NCBI Taxonomy" id="328185"/>
    <lineage>
        <taxon>Eukaryota</taxon>
        <taxon>Metazoa</taxon>
        <taxon>Ecdysozoa</taxon>
        <taxon>Arthropoda</taxon>
        <taxon>Hexapoda</taxon>
        <taxon>Insecta</taxon>
        <taxon>Pterygota</taxon>
        <taxon>Neoptera</taxon>
        <taxon>Paraneoptera</taxon>
        <taxon>Psocodea</taxon>
        <taxon>Troctomorpha</taxon>
        <taxon>Phthiraptera</taxon>
        <taxon>Amblycera</taxon>
        <taxon>Menoponidae</taxon>
        <taxon>Menopon</taxon>
    </lineage>
</organism>
<evidence type="ECO:0000259" key="1">
    <source>
        <dbReference type="Pfam" id="PF23725"/>
    </source>
</evidence>
<proteinExistence type="predicted"/>
<accession>A0AAW2I2D0</accession>
<dbReference type="InterPro" id="IPR056259">
    <property type="entry name" value="Dredd_N"/>
</dbReference>
<feature type="domain" description="Caspase-8 N-terminal" evidence="1">
    <location>
        <begin position="11"/>
        <end position="99"/>
    </location>
</feature>
<dbReference type="AlphaFoldDB" id="A0AAW2I2D0"/>
<dbReference type="Pfam" id="PF23725">
    <property type="entry name" value="Dredd_N"/>
    <property type="match status" value="1"/>
</dbReference>